<evidence type="ECO:0000256" key="7">
    <source>
        <dbReference type="SAM" id="SignalP"/>
    </source>
</evidence>
<gene>
    <name evidence="10" type="primary">pepF1</name>
    <name evidence="10" type="ORF">WG78_04495</name>
</gene>
<dbReference type="PANTHER" id="PTHR11804:SF84">
    <property type="entry name" value="SACCHAROLYSIN"/>
    <property type="match status" value="1"/>
</dbReference>
<comment type="caution">
    <text evidence="10">The sequence shown here is derived from an EMBL/GenBank/DDBJ whole genome shotgun (WGS) entry which is preliminary data.</text>
</comment>
<dbReference type="PANTHER" id="PTHR11804">
    <property type="entry name" value="PROTEASE M3 THIMET OLIGOPEPTIDASE-RELATED"/>
    <property type="match status" value="1"/>
</dbReference>
<dbReference type="EC" id="3.4.24.-" evidence="6"/>
<reference evidence="10 11" key="1">
    <citation type="submission" date="2015-07" db="EMBL/GenBank/DDBJ databases">
        <title>Draft genome sequence of the Amantichitinum ursilacus IGB-41, a new chitin-degrading bacterium.</title>
        <authorList>
            <person name="Kirstahler P."/>
            <person name="Guenther M."/>
            <person name="Grumaz C."/>
            <person name="Rupp S."/>
            <person name="Zibek S."/>
            <person name="Sohn K."/>
        </authorList>
    </citation>
    <scope>NUCLEOTIDE SEQUENCE [LARGE SCALE GENOMIC DNA]</scope>
    <source>
        <strain evidence="10 11">IGB-41</strain>
    </source>
</reference>
<evidence type="ECO:0000256" key="4">
    <source>
        <dbReference type="ARBA" id="ARBA00022833"/>
    </source>
</evidence>
<sequence length="627" mass="69181">MKRTALASAVAIALAFASVPAAQAATPVAAPTVFSPANPPAVWDLTPLYPSDAAWDSARASLLADLPKLSALQGTLGTSPASLLKAMTAISDARRALYRLDTYASLKADENTKIDANQARRQLSDSAGNQFEQATAFVPAEISAMGKDKVEGYLAAEPALGKFRYQLETMLRLAEHTLKPEQETLLAAAADPLDQPQAIYSLLTNADLPWPQITVRGKKYTLDQETYVHLRADRDPQVRAQVFKAFWPVYKAYERTIGAVYVAHLRGTVFNARARKFDNSLDMFLSKGNTPEAVYRTLVAETNKGLPTLHRYFKLRAGLLGLKQSQYSDIYVPLATPPKTYTLAEAEQLTLKAVAPLGPDYVDTLGKNFLGSWMHAVPQVGKRSGAYMSGVAYDVHPYVLTSFNGDYESVSTVAHEWGHAMHSVLANGAQPFETADYAIFIAEIPSTTNEMLLADYVAAHAKTKAEKVYALSQQLELLRGTFFRQAMFAEFELKSHEAIEKDQSLTGADLTKIYLDLLKRYHGDAEGVMHIDDLYGAEWEYIPHFYTDYYVYQYATSISAAAYFAEGIEKGDTKLRDQYFNMLKAGGSDDPYQIVKRAGLDMASPAPYQAIIARMNKVMDELDALTK</sequence>
<name>A0A0N0GQH9_9NEIS</name>
<keyword evidence="4 6" id="KW-0862">Zinc</keyword>
<dbReference type="NCBIfam" id="TIGR00181">
    <property type="entry name" value="pepF"/>
    <property type="match status" value="1"/>
</dbReference>
<dbReference type="Pfam" id="PF01432">
    <property type="entry name" value="Peptidase_M3"/>
    <property type="match status" value="1"/>
</dbReference>
<evidence type="ECO:0000256" key="5">
    <source>
        <dbReference type="ARBA" id="ARBA00023049"/>
    </source>
</evidence>
<comment type="cofactor">
    <cofactor evidence="6">
        <name>Zn(2+)</name>
        <dbReference type="ChEBI" id="CHEBI:29105"/>
    </cofactor>
    <text evidence="6">Binds 1 zinc ion.</text>
</comment>
<dbReference type="GO" id="GO:0006508">
    <property type="term" value="P:proteolysis"/>
    <property type="evidence" value="ECO:0007669"/>
    <property type="project" value="UniProtKB-KW"/>
</dbReference>
<keyword evidence="5 6" id="KW-0482">Metalloprotease</keyword>
<dbReference type="InterPro" id="IPR045090">
    <property type="entry name" value="Pept_M3A_M3B"/>
</dbReference>
<dbReference type="InterPro" id="IPR001567">
    <property type="entry name" value="Pept_M3A_M3B_dom"/>
</dbReference>
<dbReference type="GO" id="GO:0006518">
    <property type="term" value="P:peptide metabolic process"/>
    <property type="evidence" value="ECO:0007669"/>
    <property type="project" value="TreeGrafter"/>
</dbReference>
<evidence type="ECO:0000256" key="1">
    <source>
        <dbReference type="ARBA" id="ARBA00022670"/>
    </source>
</evidence>
<dbReference type="Gene3D" id="1.20.140.70">
    <property type="entry name" value="Oligopeptidase f, N-terminal domain"/>
    <property type="match status" value="1"/>
</dbReference>
<dbReference type="AlphaFoldDB" id="A0A0N0GQH9"/>
<feature type="chain" id="PRO_5005849849" description="Oligopeptidase F" evidence="7">
    <location>
        <begin position="25"/>
        <end position="627"/>
    </location>
</feature>
<organism evidence="10 11">
    <name type="scientific">Amantichitinum ursilacus</name>
    <dbReference type="NCBI Taxonomy" id="857265"/>
    <lineage>
        <taxon>Bacteria</taxon>
        <taxon>Pseudomonadati</taxon>
        <taxon>Pseudomonadota</taxon>
        <taxon>Betaproteobacteria</taxon>
        <taxon>Neisseriales</taxon>
        <taxon>Chitinibacteraceae</taxon>
        <taxon>Amantichitinum</taxon>
    </lineage>
</organism>
<evidence type="ECO:0000259" key="8">
    <source>
        <dbReference type="Pfam" id="PF01432"/>
    </source>
</evidence>
<dbReference type="PATRIC" id="fig|857265.3.peg.922"/>
<dbReference type="RefSeq" id="WP_053936571.1">
    <property type="nucleotide sequence ID" value="NZ_LAQT01000002.1"/>
</dbReference>
<keyword evidence="11" id="KW-1185">Reference proteome</keyword>
<evidence type="ECO:0000313" key="11">
    <source>
        <dbReference type="Proteomes" id="UP000037939"/>
    </source>
</evidence>
<protein>
    <recommendedName>
        <fullName evidence="6">Oligopeptidase F</fullName>
        <ecNumber evidence="6">3.4.24.-</ecNumber>
    </recommendedName>
</protein>
<accession>A0A0N0GQH9</accession>
<dbReference type="EMBL" id="LAQT01000002">
    <property type="protein sequence ID" value="KPC54802.1"/>
    <property type="molecule type" value="Genomic_DNA"/>
</dbReference>
<keyword evidence="7" id="KW-0732">Signal</keyword>
<evidence type="ECO:0000256" key="3">
    <source>
        <dbReference type="ARBA" id="ARBA00022801"/>
    </source>
</evidence>
<dbReference type="Pfam" id="PF08439">
    <property type="entry name" value="Peptidase_M3_N"/>
    <property type="match status" value="1"/>
</dbReference>
<dbReference type="InterPro" id="IPR004438">
    <property type="entry name" value="Peptidase_M3B"/>
</dbReference>
<feature type="domain" description="Peptidase M3A/M3B catalytic" evidence="8">
    <location>
        <begin position="232"/>
        <end position="611"/>
    </location>
</feature>
<dbReference type="SUPFAM" id="SSF55486">
    <property type="entry name" value="Metalloproteases ('zincins'), catalytic domain"/>
    <property type="match status" value="1"/>
</dbReference>
<keyword evidence="3 6" id="KW-0378">Hydrolase</keyword>
<dbReference type="STRING" id="857265.WG78_04495"/>
<dbReference type="Gene3D" id="1.10.287.830">
    <property type="entry name" value="putative peptidase helix hairpin domain like"/>
    <property type="match status" value="1"/>
</dbReference>
<comment type="similarity">
    <text evidence="6">Belongs to the peptidase M3B family.</text>
</comment>
<evidence type="ECO:0000313" key="10">
    <source>
        <dbReference type="EMBL" id="KPC54802.1"/>
    </source>
</evidence>
<keyword evidence="2 6" id="KW-0479">Metal-binding</keyword>
<feature type="signal peptide" evidence="7">
    <location>
        <begin position="1"/>
        <end position="24"/>
    </location>
</feature>
<dbReference type="GO" id="GO:0004222">
    <property type="term" value="F:metalloendopeptidase activity"/>
    <property type="evidence" value="ECO:0007669"/>
    <property type="project" value="UniProtKB-UniRule"/>
</dbReference>
<dbReference type="CDD" id="cd09608">
    <property type="entry name" value="M3B_PepF"/>
    <property type="match status" value="1"/>
</dbReference>
<evidence type="ECO:0000259" key="9">
    <source>
        <dbReference type="Pfam" id="PF08439"/>
    </source>
</evidence>
<dbReference type="InterPro" id="IPR042088">
    <property type="entry name" value="OligoPept_F_C"/>
</dbReference>
<dbReference type="GO" id="GO:0046872">
    <property type="term" value="F:metal ion binding"/>
    <property type="evidence" value="ECO:0007669"/>
    <property type="project" value="UniProtKB-UniRule"/>
</dbReference>
<proteinExistence type="inferred from homology"/>
<dbReference type="InterPro" id="IPR013647">
    <property type="entry name" value="OligopepF_N_dom"/>
</dbReference>
<dbReference type="Gene3D" id="1.10.1370.20">
    <property type="entry name" value="Oligoendopeptidase f, C-terminal domain"/>
    <property type="match status" value="1"/>
</dbReference>
<comment type="function">
    <text evidence="6">Has oligopeptidase activity and degrades a variety of small bioactive peptides.</text>
</comment>
<dbReference type="Proteomes" id="UP000037939">
    <property type="component" value="Unassembled WGS sequence"/>
</dbReference>
<evidence type="ECO:0000256" key="2">
    <source>
        <dbReference type="ARBA" id="ARBA00022723"/>
    </source>
</evidence>
<keyword evidence="1 6" id="KW-0645">Protease</keyword>
<evidence type="ECO:0000256" key="6">
    <source>
        <dbReference type="RuleBase" id="RU368091"/>
    </source>
</evidence>
<feature type="domain" description="Oligopeptidase F N-terminal" evidence="9">
    <location>
        <begin position="141"/>
        <end position="208"/>
    </location>
</feature>